<dbReference type="Proteomes" id="UP000239237">
    <property type="component" value="Unassembled WGS sequence"/>
</dbReference>
<sequence length="490" mass="55641">MNYFISENAFEFNSGTEFSQAARTSMYNSFDNLTLFVTRNYAPIFHRTIKTLGLNDHQVLNMYDFFQEATQVIRVKQNLRESVTIPKKRYVIESPNPDQSLILNEGRTVAKVNVMPATVALMGNVEYLDRFDHIVARDEWDYRGFKSSTAYFHPNGEVSLQKFYTPAGKVVLEITHMNVKGHLMPTMYKLINYCGANYRFNTENELFTFFMNEQLKQNPGTIILERASMLNTMPGIKSTKGKYFYLHSSHTNLKGQLLTTLVELMRGELGFTGIIVATKQQQQDMQPLTMLPVLAAPDTIVKENKTNSLANCKSHKILVLGRIAKEKQPQDALHILKSVQASVADATLEFRGYSTDRQLLNELDLLIDQLGLKNTVTFGNYVVGKMLDDVIEGAQVLLSTVPTEGSGMQNIEAMSHGLPVIAYNVNYGPNTYMPNEQLVPIGNYDQAANRIVSLFQDDKQWREASRLTSQQAQLFTKDSVYKQWQDLNLQ</sequence>
<dbReference type="PANTHER" id="PTHR12526:SF629">
    <property type="entry name" value="TEICHURONIC ACID BIOSYNTHESIS GLYCOSYLTRANSFERASE TUAH-RELATED"/>
    <property type="match status" value="1"/>
</dbReference>
<proteinExistence type="predicted"/>
<evidence type="ECO:0000313" key="6">
    <source>
        <dbReference type="Proteomes" id="UP000237923"/>
    </source>
</evidence>
<dbReference type="Gene3D" id="3.40.50.2000">
    <property type="entry name" value="Glycogen Phosphorylase B"/>
    <property type="match status" value="2"/>
</dbReference>
<dbReference type="EMBL" id="OKQU01000002">
    <property type="protein sequence ID" value="SPE09239.1"/>
    <property type="molecule type" value="Genomic_DNA"/>
</dbReference>
<keyword evidence="7" id="KW-1185">Reference proteome</keyword>
<dbReference type="InterPro" id="IPR001296">
    <property type="entry name" value="Glyco_trans_1"/>
</dbReference>
<accession>A0A2N9KFP6</accession>
<dbReference type="AlphaFoldDB" id="A0A2N9KFP6"/>
<dbReference type="RefSeq" id="WP_105299735.1">
    <property type="nucleotide sequence ID" value="NZ_OKQR01000002.1"/>
</dbReference>
<dbReference type="EC" id="2.4.1.-" evidence="5"/>
<evidence type="ECO:0000256" key="1">
    <source>
        <dbReference type="ARBA" id="ARBA00022676"/>
    </source>
</evidence>
<protein>
    <submittedName>
        <fullName evidence="5">Glycosyltransferase Gtf1</fullName>
        <ecNumber evidence="5">2.4.1.-</ecNumber>
    </submittedName>
</protein>
<evidence type="ECO:0000313" key="5">
    <source>
        <dbReference type="EMBL" id="SPE09239.1"/>
    </source>
</evidence>
<name>A0A2N9KFP6_9LACO</name>
<evidence type="ECO:0000259" key="3">
    <source>
        <dbReference type="Pfam" id="PF00534"/>
    </source>
</evidence>
<feature type="domain" description="Glycosyl transferase family 1" evidence="3">
    <location>
        <begin position="303"/>
        <end position="460"/>
    </location>
</feature>
<dbReference type="EMBL" id="OKQR01000002">
    <property type="protein sequence ID" value="SPD93583.1"/>
    <property type="molecule type" value="Genomic_DNA"/>
</dbReference>
<keyword evidence="1 5" id="KW-0328">Glycosyltransferase</keyword>
<reference evidence="4 7" key="1">
    <citation type="submission" date="2018-02" db="EMBL/GenBank/DDBJ databases">
        <authorList>
            <person name="Rodrigo-Torres L."/>
            <person name="Arahal R. D."/>
            <person name="Lucena T."/>
        </authorList>
    </citation>
    <scope>NUCLEOTIDE SEQUENCE [LARGE SCALE GENOMIC DNA]</scope>
    <source>
        <strain evidence="4 7">CECT 8486</strain>
    </source>
</reference>
<dbReference type="GO" id="GO:0016757">
    <property type="term" value="F:glycosyltransferase activity"/>
    <property type="evidence" value="ECO:0007669"/>
    <property type="project" value="UniProtKB-KW"/>
</dbReference>
<gene>
    <name evidence="5" type="primary">gtf1_2</name>
    <name evidence="4" type="ORF">LES8486_01239</name>
    <name evidence="5" type="ORF">LES9216_01386</name>
</gene>
<evidence type="ECO:0000256" key="2">
    <source>
        <dbReference type="ARBA" id="ARBA00022679"/>
    </source>
</evidence>
<dbReference type="PANTHER" id="PTHR12526">
    <property type="entry name" value="GLYCOSYLTRANSFERASE"/>
    <property type="match status" value="1"/>
</dbReference>
<evidence type="ECO:0000313" key="4">
    <source>
        <dbReference type="EMBL" id="SPD93583.1"/>
    </source>
</evidence>
<reference evidence="5 6" key="2">
    <citation type="submission" date="2018-02" db="EMBL/GenBank/DDBJ databases">
        <authorList>
            <person name="Cohen D.B."/>
            <person name="Kent A.D."/>
        </authorList>
    </citation>
    <scope>NUCLEOTIDE SEQUENCE [LARGE SCALE GENOMIC DNA]</scope>
    <source>
        <strain evidence="5 6">CECT 9216</strain>
    </source>
</reference>
<dbReference type="Proteomes" id="UP000237923">
    <property type="component" value="Unassembled WGS sequence"/>
</dbReference>
<dbReference type="Pfam" id="PF00534">
    <property type="entry name" value="Glycos_transf_1"/>
    <property type="match status" value="1"/>
</dbReference>
<dbReference type="SUPFAM" id="SSF53756">
    <property type="entry name" value="UDP-Glycosyltransferase/glycogen phosphorylase"/>
    <property type="match status" value="1"/>
</dbReference>
<evidence type="ECO:0000313" key="7">
    <source>
        <dbReference type="Proteomes" id="UP000239237"/>
    </source>
</evidence>
<organism evidence="5 6">
    <name type="scientific">Leuconostoc suionicum</name>
    <dbReference type="NCBI Taxonomy" id="1511761"/>
    <lineage>
        <taxon>Bacteria</taxon>
        <taxon>Bacillati</taxon>
        <taxon>Bacillota</taxon>
        <taxon>Bacilli</taxon>
        <taxon>Lactobacillales</taxon>
        <taxon>Lactobacillaceae</taxon>
        <taxon>Leuconostoc</taxon>
    </lineage>
</organism>
<keyword evidence="2 5" id="KW-0808">Transferase</keyword>